<dbReference type="EMBL" id="AZFC01000015">
    <property type="protein sequence ID" value="KRL48611.1"/>
    <property type="molecule type" value="Genomic_DNA"/>
</dbReference>
<proteinExistence type="predicted"/>
<keyword evidence="1" id="KW-0732">Signal</keyword>
<gene>
    <name evidence="2" type="ORF">FD37_GL001071</name>
</gene>
<evidence type="ECO:0000256" key="1">
    <source>
        <dbReference type="SAM" id="SignalP"/>
    </source>
</evidence>
<reference evidence="2 3" key="1">
    <citation type="journal article" date="2015" name="Genome Announc.">
        <title>Expanding the biotechnology potential of lactobacilli through comparative genomics of 213 strains and associated genera.</title>
        <authorList>
            <person name="Sun Z."/>
            <person name="Harris H.M."/>
            <person name="McCann A."/>
            <person name="Guo C."/>
            <person name="Argimon S."/>
            <person name="Zhang W."/>
            <person name="Yang X."/>
            <person name="Jeffery I.B."/>
            <person name="Cooney J.C."/>
            <person name="Kagawa T.F."/>
            <person name="Liu W."/>
            <person name="Song Y."/>
            <person name="Salvetti E."/>
            <person name="Wrobel A."/>
            <person name="Rasinkangas P."/>
            <person name="Parkhill J."/>
            <person name="Rea M.C."/>
            <person name="O'Sullivan O."/>
            <person name="Ritari J."/>
            <person name="Douillard F.P."/>
            <person name="Paul Ross R."/>
            <person name="Yang R."/>
            <person name="Briner A.E."/>
            <person name="Felis G.E."/>
            <person name="de Vos W.M."/>
            <person name="Barrangou R."/>
            <person name="Klaenhammer T.R."/>
            <person name="Caufield P.W."/>
            <person name="Cui Y."/>
            <person name="Zhang H."/>
            <person name="O'Toole P.W."/>
        </authorList>
    </citation>
    <scope>NUCLEOTIDE SEQUENCE [LARGE SCALE GENOMIC DNA]</scope>
    <source>
        <strain evidence="2 3">DSM 15429</strain>
    </source>
</reference>
<dbReference type="AlphaFoldDB" id="A0A0R1R669"/>
<dbReference type="Proteomes" id="UP000051835">
    <property type="component" value="Unassembled WGS sequence"/>
</dbReference>
<organism evidence="2 3">
    <name type="scientific">Levilactobacillus spicheri DSM 15429</name>
    <dbReference type="NCBI Taxonomy" id="1423805"/>
    <lineage>
        <taxon>Bacteria</taxon>
        <taxon>Bacillati</taxon>
        <taxon>Bacillota</taxon>
        <taxon>Bacilli</taxon>
        <taxon>Lactobacillales</taxon>
        <taxon>Lactobacillaceae</taxon>
        <taxon>Levilactobacillus</taxon>
    </lineage>
</organism>
<evidence type="ECO:0008006" key="4">
    <source>
        <dbReference type="Google" id="ProtNLM"/>
    </source>
</evidence>
<dbReference type="RefSeq" id="WP_147007740.1">
    <property type="nucleotide sequence ID" value="NZ_AZFC01000015.1"/>
</dbReference>
<evidence type="ECO:0000313" key="2">
    <source>
        <dbReference type="EMBL" id="KRL48611.1"/>
    </source>
</evidence>
<sequence>MKIKVLLSTLLLITTVGGVTATVTPAQAAEASQTKLKTFPKQLRGTWYHYYGKKIGLHKMVITKHQLKVVLKSKKKTVKGTLMKYRYPGKWATYDFADKENPFDIAAWVPTKMTIKGQTHPIIAELKQDVSKPWAYTHFNPGKHQYMAPLSTLRHI</sequence>
<dbReference type="PATRIC" id="fig|1423805.4.peg.1099"/>
<protein>
    <recommendedName>
        <fullName evidence="4">DUF4767 domain-containing protein</fullName>
    </recommendedName>
</protein>
<comment type="caution">
    <text evidence="2">The sequence shown here is derived from an EMBL/GenBank/DDBJ whole genome shotgun (WGS) entry which is preliminary data.</text>
</comment>
<feature type="signal peptide" evidence="1">
    <location>
        <begin position="1"/>
        <end position="21"/>
    </location>
</feature>
<evidence type="ECO:0000313" key="3">
    <source>
        <dbReference type="Proteomes" id="UP000051835"/>
    </source>
</evidence>
<feature type="chain" id="PRO_5038814656" description="DUF4767 domain-containing protein" evidence="1">
    <location>
        <begin position="22"/>
        <end position="156"/>
    </location>
</feature>
<name>A0A0R1R669_9LACO</name>
<accession>A0A0R1R669</accession>